<evidence type="ECO:0000313" key="4">
    <source>
        <dbReference type="Proteomes" id="UP000503540"/>
    </source>
</evidence>
<keyword evidence="4" id="KW-1185">Reference proteome</keyword>
<dbReference type="CDD" id="cd06259">
    <property type="entry name" value="YdcF-like"/>
    <property type="match status" value="1"/>
</dbReference>
<feature type="transmembrane region" description="Helical" evidence="1">
    <location>
        <begin position="51"/>
        <end position="73"/>
    </location>
</feature>
<name>A0A6G9YC19_9NOCA</name>
<dbReference type="GO" id="GO:0005886">
    <property type="term" value="C:plasma membrane"/>
    <property type="evidence" value="ECO:0007669"/>
    <property type="project" value="TreeGrafter"/>
</dbReference>
<dbReference type="InterPro" id="IPR003848">
    <property type="entry name" value="DUF218"/>
</dbReference>
<dbReference type="AlphaFoldDB" id="A0A6G9YC19"/>
<dbReference type="EMBL" id="CP046172">
    <property type="protein sequence ID" value="QIS10771.1"/>
    <property type="molecule type" value="Genomic_DNA"/>
</dbReference>
<evidence type="ECO:0000256" key="1">
    <source>
        <dbReference type="SAM" id="Phobius"/>
    </source>
</evidence>
<evidence type="ECO:0000313" key="3">
    <source>
        <dbReference type="EMBL" id="QIS10771.1"/>
    </source>
</evidence>
<dbReference type="Pfam" id="PF02698">
    <property type="entry name" value="DUF218"/>
    <property type="match status" value="1"/>
</dbReference>
<reference evidence="3 4" key="1">
    <citation type="journal article" date="2019" name="ACS Chem. Biol.">
        <title>Identification and Mobilization of a Cryptic Antibiotic Biosynthesis Gene Locus from a Human-Pathogenic Nocardia Isolate.</title>
        <authorList>
            <person name="Herisse M."/>
            <person name="Ishida K."/>
            <person name="Porter J.L."/>
            <person name="Howden B."/>
            <person name="Hertweck C."/>
            <person name="Stinear T.P."/>
            <person name="Pidot S.J."/>
        </authorList>
    </citation>
    <scope>NUCLEOTIDE SEQUENCE [LARGE SCALE GENOMIC DNA]</scope>
    <source>
        <strain evidence="3 4">AUSMDU00012717</strain>
    </source>
</reference>
<dbReference type="KEGG" id="nah:F5544_14430"/>
<feature type="domain" description="DUF218" evidence="2">
    <location>
        <begin position="100"/>
        <end position="211"/>
    </location>
</feature>
<keyword evidence="1" id="KW-1133">Transmembrane helix</keyword>
<dbReference type="PANTHER" id="PTHR30336:SF6">
    <property type="entry name" value="INTEGRAL MEMBRANE PROTEIN"/>
    <property type="match status" value="1"/>
</dbReference>
<protein>
    <recommendedName>
        <fullName evidence="2">DUF218 domain-containing protein</fullName>
    </recommendedName>
</protein>
<dbReference type="PANTHER" id="PTHR30336">
    <property type="entry name" value="INNER MEMBRANE PROTEIN, PROBABLE PERMEASE"/>
    <property type="match status" value="1"/>
</dbReference>
<evidence type="ECO:0000259" key="2">
    <source>
        <dbReference type="Pfam" id="PF02698"/>
    </source>
</evidence>
<sequence length="264" mass="29192">MVCAVKLTTNRMYILFVSPSSDSWHTRRMGFRDLMARSRGRIRTWLRLRTVLRLAVFAIAAAALVGFGSIAWVRHQASDAEYSLDNVPAAEVALIPGAQVYGNGQPSPYLAARLDLGRRLLEAGKVRALLLTGDNGTSTYDEPSAMRGYLVRKGVPANKIALDYAGFSTYESCERAHRIFGVRQAIVVTQDFSLPRTVALCRNAGIETTGVGDDTQPHNFTYEKCWLRDQLAATKAVFDMVIHPDPKFLGRQETTVRDAINATP</sequence>
<keyword evidence="1" id="KW-0472">Membrane</keyword>
<dbReference type="InterPro" id="IPR051599">
    <property type="entry name" value="Cell_Envelope_Assoc"/>
</dbReference>
<proteinExistence type="predicted"/>
<accession>A0A6G9YC19</accession>
<keyword evidence="1" id="KW-0812">Transmembrane</keyword>
<dbReference type="Proteomes" id="UP000503540">
    <property type="component" value="Chromosome"/>
</dbReference>
<gene>
    <name evidence="3" type="ORF">F5544_14430</name>
</gene>
<organism evidence="3 4">
    <name type="scientific">Nocardia arthritidis</name>
    <dbReference type="NCBI Taxonomy" id="228602"/>
    <lineage>
        <taxon>Bacteria</taxon>
        <taxon>Bacillati</taxon>
        <taxon>Actinomycetota</taxon>
        <taxon>Actinomycetes</taxon>
        <taxon>Mycobacteriales</taxon>
        <taxon>Nocardiaceae</taxon>
        <taxon>Nocardia</taxon>
    </lineage>
</organism>